<keyword evidence="1" id="KW-0812">Transmembrane</keyword>
<dbReference type="eggNOG" id="ENOG5033BI1">
    <property type="taxonomic scope" value="Bacteria"/>
</dbReference>
<name>A7IBX4_XANP2</name>
<keyword evidence="1" id="KW-1133">Transmembrane helix</keyword>
<proteinExistence type="predicted"/>
<feature type="transmembrane region" description="Helical" evidence="1">
    <location>
        <begin position="132"/>
        <end position="153"/>
    </location>
</feature>
<evidence type="ECO:0000313" key="4">
    <source>
        <dbReference type="Proteomes" id="UP000002417"/>
    </source>
</evidence>
<dbReference type="KEGG" id="xau:Xaut_0259"/>
<feature type="transmembrane region" description="Helical" evidence="1">
    <location>
        <begin position="71"/>
        <end position="94"/>
    </location>
</feature>
<keyword evidence="1" id="KW-0472">Membrane</keyword>
<sequence length="155" mass="16465">MATIALRTTTTFPAETPRTASVGTPEYAKTDPTPYLLPATRVHPIAIAIPLLAYAWLGVAAWLAFAGGETSLILAVIFVLSVMYFGLLVGGAVMGRNMTPERQQDRSVREFLDGEVEIATGRITGREAMMQIAMMPVALAIGGTAIILCAVWAGI</sequence>
<evidence type="ECO:0000256" key="1">
    <source>
        <dbReference type="SAM" id="Phobius"/>
    </source>
</evidence>
<dbReference type="EMBL" id="CP000781">
    <property type="protein sequence ID" value="ABS67909.1"/>
    <property type="molecule type" value="Genomic_DNA"/>
</dbReference>
<dbReference type="AlphaFoldDB" id="A7IBX4"/>
<reference evidence="2 4" key="1">
    <citation type="submission" date="2007-07" db="EMBL/GenBank/DDBJ databases">
        <title>Complete sequence of chromosome of Xanthobacter autotrophicus Py2.</title>
        <authorList>
            <consortium name="US DOE Joint Genome Institute"/>
            <person name="Copeland A."/>
            <person name="Lucas S."/>
            <person name="Lapidus A."/>
            <person name="Barry K."/>
            <person name="Glavina del Rio T."/>
            <person name="Hammon N."/>
            <person name="Israni S."/>
            <person name="Dalin E."/>
            <person name="Tice H."/>
            <person name="Pitluck S."/>
            <person name="Sims D."/>
            <person name="Brettin T."/>
            <person name="Bruce D."/>
            <person name="Detter J.C."/>
            <person name="Han C."/>
            <person name="Tapia R."/>
            <person name="Brainard J."/>
            <person name="Schmutz J."/>
            <person name="Larimer F."/>
            <person name="Land M."/>
            <person name="Hauser L."/>
            <person name="Kyrpides N."/>
            <person name="Kim E."/>
            <person name="Ensigns S.A."/>
            <person name="Richardson P."/>
        </authorList>
    </citation>
    <scope>NUCLEOTIDE SEQUENCE [LARGE SCALE GENOMIC DNA]</scope>
    <source>
        <strain evidence="4">ATCC BAA-1158 / Py2</strain>
        <strain evidence="2">Py2</strain>
    </source>
</reference>
<gene>
    <name evidence="2" type="ordered locus">Xaut_0259</name>
    <name evidence="3" type="ordered locus">Xaut_2668</name>
</gene>
<evidence type="ECO:0000313" key="3">
    <source>
        <dbReference type="EMBL" id="ABS67909.1"/>
    </source>
</evidence>
<dbReference type="HOGENOM" id="CLU_1691788_0_0_5"/>
<protein>
    <submittedName>
        <fullName evidence="2">Uncharacterized protein</fullName>
    </submittedName>
</protein>
<evidence type="ECO:0000313" key="2">
    <source>
        <dbReference type="EMBL" id="ABS65517.1"/>
    </source>
</evidence>
<dbReference type="STRING" id="78245.Xaut_0259"/>
<dbReference type="OrthoDB" id="8452715at2"/>
<feature type="transmembrane region" description="Helical" evidence="1">
    <location>
        <begin position="45"/>
        <end position="65"/>
    </location>
</feature>
<dbReference type="Proteomes" id="UP000002417">
    <property type="component" value="Chromosome"/>
</dbReference>
<dbReference type="KEGG" id="xau:Xaut_2668"/>
<dbReference type="EMBL" id="CP000781">
    <property type="protein sequence ID" value="ABS65517.1"/>
    <property type="molecule type" value="Genomic_DNA"/>
</dbReference>
<accession>A7IBX4</accession>
<organism evidence="2 4">
    <name type="scientific">Xanthobacter autotrophicus (strain ATCC BAA-1158 / Py2)</name>
    <dbReference type="NCBI Taxonomy" id="78245"/>
    <lineage>
        <taxon>Bacteria</taxon>
        <taxon>Pseudomonadati</taxon>
        <taxon>Pseudomonadota</taxon>
        <taxon>Alphaproteobacteria</taxon>
        <taxon>Hyphomicrobiales</taxon>
        <taxon>Xanthobacteraceae</taxon>
        <taxon>Xanthobacter</taxon>
    </lineage>
</organism>
<keyword evidence="4" id="KW-1185">Reference proteome</keyword>